<evidence type="ECO:0000313" key="2">
    <source>
        <dbReference type="EMBL" id="MBD3722189.1"/>
    </source>
</evidence>
<comment type="caution">
    <text evidence="1">The sequence shown here is derived from an EMBL/GenBank/DDBJ whole genome shotgun (WGS) entry which is preliminary data.</text>
</comment>
<dbReference type="AlphaFoldDB" id="A0A927DVN3"/>
<proteinExistence type="predicted"/>
<dbReference type="EMBL" id="JACXTF010000001">
    <property type="protein sequence ID" value="MBD3720422.1"/>
    <property type="molecule type" value="Genomic_DNA"/>
</dbReference>
<dbReference type="Proteomes" id="UP000622731">
    <property type="component" value="Unassembled WGS sequence"/>
</dbReference>
<name>A0A927DVN3_KLEPN</name>
<protein>
    <submittedName>
        <fullName evidence="1">Uncharacterized protein</fullName>
    </submittedName>
</protein>
<evidence type="ECO:0000313" key="3">
    <source>
        <dbReference type="Proteomes" id="UP000622731"/>
    </source>
</evidence>
<dbReference type="EMBL" id="JACXSV010000009">
    <property type="protein sequence ID" value="MBD3722189.1"/>
    <property type="molecule type" value="Genomic_DNA"/>
</dbReference>
<evidence type="ECO:0000313" key="1">
    <source>
        <dbReference type="EMBL" id="MBD3720422.1"/>
    </source>
</evidence>
<organism evidence="1 3">
    <name type="scientific">Klebsiella pneumoniae</name>
    <dbReference type="NCBI Taxonomy" id="573"/>
    <lineage>
        <taxon>Bacteria</taxon>
        <taxon>Pseudomonadati</taxon>
        <taxon>Pseudomonadota</taxon>
        <taxon>Gammaproteobacteria</taxon>
        <taxon>Enterobacterales</taxon>
        <taxon>Enterobacteriaceae</taxon>
        <taxon>Klebsiella/Raoultella group</taxon>
        <taxon>Klebsiella</taxon>
        <taxon>Klebsiella pneumoniae complex</taxon>
    </lineage>
</organism>
<sequence>MIALSFEPQPVVQDLYDLANAEGELLSVAAKMRLGIDEERDEDGFTDNEYVLTDIAYQLAQALVFGRFTHSASEPLLHDVLALGEKVNREASGSLFLYRERRCKVLSGTGSDRIFIAFA</sequence>
<accession>A0A927DVN3</accession>
<reference evidence="1" key="1">
    <citation type="submission" date="2020-07" db="EMBL/GenBank/DDBJ databases">
        <title>Clinical and genomic characterization of carbapenemase-producing Enterobacterales causing secondary infections during the COVID-19 crisis at a New York City hospital.</title>
        <authorList>
            <person name="Gomez-Simmonds A."/>
            <person name="Annavajhala M.K."/>
            <person name="Uhlemann A.-C."/>
        </authorList>
    </citation>
    <scope>NUCLEOTIDE SEQUENCE</scope>
    <source>
        <strain evidence="2">KP1826</strain>
        <strain evidence="1">NK1594</strain>
    </source>
</reference>
<gene>
    <name evidence="2" type="ORF">IE978_06930</name>
    <name evidence="1" type="ORF">IE988_26910</name>
</gene>
<dbReference type="Proteomes" id="UP000598328">
    <property type="component" value="Unassembled WGS sequence"/>
</dbReference>